<proteinExistence type="predicted"/>
<evidence type="ECO:0000313" key="2">
    <source>
        <dbReference type="EMBL" id="GFT00209.1"/>
    </source>
</evidence>
<accession>A0A8X6N8P6</accession>
<evidence type="ECO:0000256" key="1">
    <source>
        <dbReference type="SAM" id="MobiDB-lite"/>
    </source>
</evidence>
<keyword evidence="3" id="KW-1185">Reference proteome</keyword>
<dbReference type="AlphaFoldDB" id="A0A8X6N8P6"/>
<reference evidence="2" key="1">
    <citation type="submission" date="2020-08" db="EMBL/GenBank/DDBJ databases">
        <title>Multicomponent nature underlies the extraordinary mechanical properties of spider dragline silk.</title>
        <authorList>
            <person name="Kono N."/>
            <person name="Nakamura H."/>
            <person name="Mori M."/>
            <person name="Yoshida Y."/>
            <person name="Ohtoshi R."/>
            <person name="Malay A.D."/>
            <person name="Moran D.A.P."/>
            <person name="Tomita M."/>
            <person name="Numata K."/>
            <person name="Arakawa K."/>
        </authorList>
    </citation>
    <scope>NUCLEOTIDE SEQUENCE</scope>
</reference>
<protein>
    <submittedName>
        <fullName evidence="2">Uncharacterized protein</fullName>
    </submittedName>
</protein>
<feature type="compositionally biased region" description="Polar residues" evidence="1">
    <location>
        <begin position="27"/>
        <end position="36"/>
    </location>
</feature>
<dbReference type="Proteomes" id="UP000887013">
    <property type="component" value="Unassembled WGS sequence"/>
</dbReference>
<organism evidence="2 3">
    <name type="scientific">Nephila pilipes</name>
    <name type="common">Giant wood spider</name>
    <name type="synonym">Nephila maculata</name>
    <dbReference type="NCBI Taxonomy" id="299642"/>
    <lineage>
        <taxon>Eukaryota</taxon>
        <taxon>Metazoa</taxon>
        <taxon>Ecdysozoa</taxon>
        <taxon>Arthropoda</taxon>
        <taxon>Chelicerata</taxon>
        <taxon>Arachnida</taxon>
        <taxon>Araneae</taxon>
        <taxon>Araneomorphae</taxon>
        <taxon>Entelegynae</taxon>
        <taxon>Araneoidea</taxon>
        <taxon>Nephilidae</taxon>
        <taxon>Nephila</taxon>
    </lineage>
</organism>
<feature type="region of interest" description="Disordered" evidence="1">
    <location>
        <begin position="14"/>
        <end position="36"/>
    </location>
</feature>
<comment type="caution">
    <text evidence="2">The sequence shown here is derived from an EMBL/GenBank/DDBJ whole genome shotgun (WGS) entry which is preliminary data.</text>
</comment>
<name>A0A8X6N8P6_NEPPI</name>
<evidence type="ECO:0000313" key="3">
    <source>
        <dbReference type="Proteomes" id="UP000887013"/>
    </source>
</evidence>
<sequence length="136" mass="15240">MSVRGSPDHLQAKQWGHFPKIIPPTNAEKNPQRSNKGLTINEAHCSSMVMVGYAPACGRRNPIVESSEHLHINTKVVSTISRGMPISAAAELSLLEKKNNLLDRWKRFKIWSRKETLAELIPEPSSTKVNGIFRTK</sequence>
<dbReference type="OrthoDB" id="8194810at2759"/>
<gene>
    <name evidence="2" type="ORF">NPIL_392401</name>
</gene>
<dbReference type="EMBL" id="BMAW01006734">
    <property type="protein sequence ID" value="GFT00209.1"/>
    <property type="molecule type" value="Genomic_DNA"/>
</dbReference>